<keyword evidence="3" id="KW-1185">Reference proteome</keyword>
<evidence type="ECO:0000313" key="3">
    <source>
        <dbReference type="Proteomes" id="UP000717634"/>
    </source>
</evidence>
<dbReference type="EMBL" id="JAAVTK010000012">
    <property type="protein sequence ID" value="NKI90940.1"/>
    <property type="molecule type" value="Genomic_DNA"/>
</dbReference>
<feature type="chain" id="PRO_5045853991" evidence="1">
    <location>
        <begin position="20"/>
        <end position="121"/>
    </location>
</feature>
<reference evidence="2 3" key="1">
    <citation type="submission" date="2020-03" db="EMBL/GenBank/DDBJ databases">
        <title>Genomic Encyclopedia of Type Strains, Phase IV (KMG-V): Genome sequencing to study the core and pangenomes of soil and plant-associated prokaryotes.</title>
        <authorList>
            <person name="Whitman W."/>
        </authorList>
    </citation>
    <scope>NUCLEOTIDE SEQUENCE [LARGE SCALE GENOMIC DNA]</scope>
    <source>
        <strain evidence="2 3">1B</strain>
    </source>
</reference>
<comment type="caution">
    <text evidence="2">The sequence shown here is derived from an EMBL/GenBank/DDBJ whole genome shotgun (WGS) entry which is preliminary data.</text>
</comment>
<dbReference type="RefSeq" id="WP_168674524.1">
    <property type="nucleotide sequence ID" value="NZ_JAAVTK010000012.1"/>
</dbReference>
<keyword evidence="1" id="KW-0732">Signal</keyword>
<evidence type="ECO:0000256" key="1">
    <source>
        <dbReference type="SAM" id="SignalP"/>
    </source>
</evidence>
<evidence type="ECO:0000313" key="2">
    <source>
        <dbReference type="EMBL" id="NKI90940.1"/>
    </source>
</evidence>
<gene>
    <name evidence="2" type="ORF">HBN54_003552</name>
</gene>
<feature type="signal peptide" evidence="1">
    <location>
        <begin position="1"/>
        <end position="19"/>
    </location>
</feature>
<name>A0ABX1HM89_9BACT</name>
<dbReference type="Proteomes" id="UP000717634">
    <property type="component" value="Unassembled WGS sequence"/>
</dbReference>
<proteinExistence type="predicted"/>
<accession>A0ABX1HM89</accession>
<organism evidence="2 3">
    <name type="scientific">Hymenobacter artigasi</name>
    <dbReference type="NCBI Taxonomy" id="2719616"/>
    <lineage>
        <taxon>Bacteria</taxon>
        <taxon>Pseudomonadati</taxon>
        <taxon>Bacteroidota</taxon>
        <taxon>Cytophagia</taxon>
        <taxon>Cytophagales</taxon>
        <taxon>Hymenobacteraceae</taxon>
        <taxon>Hymenobacter</taxon>
    </lineage>
</organism>
<protein>
    <submittedName>
        <fullName evidence="2">Uncharacterized protein</fullName>
    </submittedName>
</protein>
<sequence>MKKKLVLLGLALTSLGSWAFYPSPDASKGYLMLIGSGRPGPLSGTLELTTLWPDGRKEVQALPAIKIGNERNSTSAAVELHQAELVKLNSLYNQQWRLVSVAQSTVGVGATTETIYLLEKR</sequence>